<organism evidence="2 3">
    <name type="scientific">Immersiella caudata</name>
    <dbReference type="NCBI Taxonomy" id="314043"/>
    <lineage>
        <taxon>Eukaryota</taxon>
        <taxon>Fungi</taxon>
        <taxon>Dikarya</taxon>
        <taxon>Ascomycota</taxon>
        <taxon>Pezizomycotina</taxon>
        <taxon>Sordariomycetes</taxon>
        <taxon>Sordariomycetidae</taxon>
        <taxon>Sordariales</taxon>
        <taxon>Lasiosphaeriaceae</taxon>
        <taxon>Immersiella</taxon>
    </lineage>
</organism>
<reference evidence="2" key="1">
    <citation type="submission" date="2023-06" db="EMBL/GenBank/DDBJ databases">
        <title>Genome-scale phylogeny and comparative genomics of the fungal order Sordariales.</title>
        <authorList>
            <consortium name="Lawrence Berkeley National Laboratory"/>
            <person name="Hensen N."/>
            <person name="Bonometti L."/>
            <person name="Westerberg I."/>
            <person name="Brannstrom I.O."/>
            <person name="Guillou S."/>
            <person name="Cros-Aarteil S."/>
            <person name="Calhoun S."/>
            <person name="Haridas S."/>
            <person name="Kuo A."/>
            <person name="Mondo S."/>
            <person name="Pangilinan J."/>
            <person name="Riley R."/>
            <person name="Labutti K."/>
            <person name="Andreopoulos B."/>
            <person name="Lipzen A."/>
            <person name="Chen C."/>
            <person name="Yanf M."/>
            <person name="Daum C."/>
            <person name="Ng V."/>
            <person name="Clum A."/>
            <person name="Steindorff A."/>
            <person name="Ohm R."/>
            <person name="Martin F."/>
            <person name="Silar P."/>
            <person name="Natvig D."/>
            <person name="Lalanne C."/>
            <person name="Gautier V."/>
            <person name="Ament-Velasquez S.L."/>
            <person name="Kruys A."/>
            <person name="Hutchinson M.I."/>
            <person name="Powell A.J."/>
            <person name="Barry K."/>
            <person name="Miller A.N."/>
            <person name="Grigoriev I.V."/>
            <person name="Debuchy R."/>
            <person name="Gladieux P."/>
            <person name="Thoren M.H."/>
            <person name="Johannesson H."/>
        </authorList>
    </citation>
    <scope>NUCLEOTIDE SEQUENCE</scope>
    <source>
        <strain evidence="2">CBS 606.72</strain>
    </source>
</reference>
<sequence>MYRVSPRCVARPVRPGGWVRSTLAVRSLASATTTASSKEGQKTVYPPNFKPPDTIAVLGGGLTGLTTAWYLSRWIPKAKIVIYEASDRLGGWIDTKTVPVTTPDGKTGTASFERGARMVQIYRQGVPKFDDMVFYEMIEELDLQDEVLRIPRKSPMKNYIYFPDHMVELPSAGTSLLELLQKTTTEPLFRGLLKALYNGWANSWANLEVPSMTAESVKKDSETITYWGVNYCYDPMRNDRSVGELYSTYTGQPEVVDNILSAMIHGIWGGDVSRLSAARDPLGNLVNRPAVQQFPDHVSLYPEELDLPHSMVCGKKNTGEKGSYNPDWTVDAVKHGQLCFKSGFSTLTRALVAALEKNPMVTIKTNQPVTALHKHATGLPTIVSKGQVPQLFKKVISTINANTLASITRGKLPSLANSHAVTIQAVNLWYPTPNLNAPYHGFGYLIPKTIKHEQNPECALGVLFDSDRERIAGYSPDTVPGTKLTVLLGGHYWDELPPEFRPNQAQAIEMAKAVVARHLGIPKHENDRAVASTKLCQGCIPQHYVGHWSRMAQADAELKQAFGGNVAVAGPSYQAPGVMGSIRAARELAWYTAGFYPDDGDALATCPVGEAGLDRFSVPRDYMVICRKRFLPMRFASHHLQSMKPSLFEYLKTNYLPDLLRFFKPRSRWHFSDSWNIRLVMDCFRLEKIKNEAGKRAVVGTGTQPWIGHNETANICAELLHACEGAVKAMEELERREHTEMAAEAKRVLTRSFRAEISKPYRRLVELQKQRDAYYHQSDNVLS</sequence>
<evidence type="ECO:0000259" key="1">
    <source>
        <dbReference type="Pfam" id="PF01593"/>
    </source>
</evidence>
<accession>A0AA40CAV1</accession>
<protein>
    <recommendedName>
        <fullName evidence="1">Amine oxidase domain-containing protein</fullName>
    </recommendedName>
</protein>
<dbReference type="InterPro" id="IPR036188">
    <property type="entry name" value="FAD/NAD-bd_sf"/>
</dbReference>
<dbReference type="AlphaFoldDB" id="A0AA40CAV1"/>
<proteinExistence type="predicted"/>
<dbReference type="InterPro" id="IPR002937">
    <property type="entry name" value="Amino_oxidase"/>
</dbReference>
<dbReference type="Gene3D" id="3.50.50.60">
    <property type="entry name" value="FAD/NAD(P)-binding domain"/>
    <property type="match status" value="1"/>
</dbReference>
<dbReference type="PANTHER" id="PTHR42923">
    <property type="entry name" value="PROTOPORPHYRINOGEN OXIDASE"/>
    <property type="match status" value="1"/>
</dbReference>
<keyword evidence="3" id="KW-1185">Reference proteome</keyword>
<dbReference type="EMBL" id="JAULSU010000001">
    <property type="protein sequence ID" value="KAK0631971.1"/>
    <property type="molecule type" value="Genomic_DNA"/>
</dbReference>
<comment type="caution">
    <text evidence="2">The sequence shown here is derived from an EMBL/GenBank/DDBJ whole genome shotgun (WGS) entry which is preliminary data.</text>
</comment>
<evidence type="ECO:0000313" key="3">
    <source>
        <dbReference type="Proteomes" id="UP001175000"/>
    </source>
</evidence>
<gene>
    <name evidence="2" type="ORF">B0T14DRAFT_559708</name>
</gene>
<dbReference type="InterPro" id="IPR050464">
    <property type="entry name" value="Zeta_carotene_desat/Oxidored"/>
</dbReference>
<dbReference type="Proteomes" id="UP001175000">
    <property type="component" value="Unassembled WGS sequence"/>
</dbReference>
<evidence type="ECO:0000313" key="2">
    <source>
        <dbReference type="EMBL" id="KAK0631971.1"/>
    </source>
</evidence>
<dbReference type="Pfam" id="PF01593">
    <property type="entry name" value="Amino_oxidase"/>
    <property type="match status" value="1"/>
</dbReference>
<name>A0AA40CAV1_9PEZI</name>
<dbReference type="SUPFAM" id="SSF51905">
    <property type="entry name" value="FAD/NAD(P)-binding domain"/>
    <property type="match status" value="1"/>
</dbReference>
<feature type="domain" description="Amine oxidase" evidence="1">
    <location>
        <begin position="62"/>
        <end position="498"/>
    </location>
</feature>
<dbReference type="SUPFAM" id="SSF54373">
    <property type="entry name" value="FAD-linked reductases, C-terminal domain"/>
    <property type="match status" value="1"/>
</dbReference>
<dbReference type="GO" id="GO:0005743">
    <property type="term" value="C:mitochondrial inner membrane"/>
    <property type="evidence" value="ECO:0007669"/>
    <property type="project" value="TreeGrafter"/>
</dbReference>
<dbReference type="PANTHER" id="PTHR42923:SF3">
    <property type="entry name" value="PROTOPORPHYRINOGEN OXIDASE"/>
    <property type="match status" value="1"/>
</dbReference>
<dbReference type="GO" id="GO:0004729">
    <property type="term" value="F:oxygen-dependent protoporphyrinogen oxidase activity"/>
    <property type="evidence" value="ECO:0007669"/>
    <property type="project" value="TreeGrafter"/>
</dbReference>